<dbReference type="AlphaFoldDB" id="A0A0J6RPX0"/>
<evidence type="ECO:0000256" key="1">
    <source>
        <dbReference type="SAM" id="MobiDB-lite"/>
    </source>
</evidence>
<gene>
    <name evidence="3" type="ORF">VP06_32970</name>
</gene>
<accession>A0A0J6RPX0</accession>
<organism evidence="3 4">
    <name type="scientific">Methylobacterium aquaticum</name>
    <dbReference type="NCBI Taxonomy" id="270351"/>
    <lineage>
        <taxon>Bacteria</taxon>
        <taxon>Pseudomonadati</taxon>
        <taxon>Pseudomonadota</taxon>
        <taxon>Alphaproteobacteria</taxon>
        <taxon>Hyphomicrobiales</taxon>
        <taxon>Methylobacteriaceae</taxon>
        <taxon>Methylobacterium</taxon>
    </lineage>
</organism>
<evidence type="ECO:0000259" key="2">
    <source>
        <dbReference type="Pfam" id="PF13667"/>
    </source>
</evidence>
<evidence type="ECO:0000313" key="3">
    <source>
        <dbReference type="EMBL" id="KMO24915.1"/>
    </source>
</evidence>
<dbReference type="Proteomes" id="UP000035929">
    <property type="component" value="Unassembled WGS sequence"/>
</dbReference>
<dbReference type="PATRIC" id="fig|270351.6.peg.5588"/>
<reference evidence="3 4" key="1">
    <citation type="submission" date="2015-03" db="EMBL/GenBank/DDBJ databases">
        <title>Genome sequencing of Methylobacterium aquaticum DSM16371 type strain.</title>
        <authorList>
            <person name="Chaudhry V."/>
            <person name="Patil P.B."/>
        </authorList>
    </citation>
    <scope>NUCLEOTIDE SEQUENCE [LARGE SCALE GENOMIC DNA]</scope>
    <source>
        <strain evidence="3 4">DSM 16371</strain>
    </source>
</reference>
<comment type="caution">
    <text evidence="3">The sequence shown here is derived from an EMBL/GenBank/DDBJ whole genome shotgun (WGS) entry which is preliminary data.</text>
</comment>
<dbReference type="EMBL" id="LABX01000412">
    <property type="protein sequence ID" value="KMO24915.1"/>
    <property type="molecule type" value="Genomic_DNA"/>
</dbReference>
<feature type="region of interest" description="Disordered" evidence="1">
    <location>
        <begin position="1"/>
        <end position="32"/>
    </location>
</feature>
<feature type="domain" description="ThiC-associated" evidence="2">
    <location>
        <begin position="19"/>
        <end position="86"/>
    </location>
</feature>
<sequence length="101" mass="10857">MNAPILAKDLPKSVTTGPITGSAKAYASPKDRPDLRIPYREIVLTDPGEAPVRLYDPSGPYTETNARIDLAAGLPEIRASWIENRGYAAVAPRAVKPEDNG</sequence>
<dbReference type="InterPro" id="IPR025747">
    <property type="entry name" value="ThiC-associated_dom"/>
</dbReference>
<protein>
    <recommendedName>
        <fullName evidence="2">ThiC-associated domain-containing protein</fullName>
    </recommendedName>
</protein>
<feature type="non-terminal residue" evidence="3">
    <location>
        <position position="101"/>
    </location>
</feature>
<name>A0A0J6RPX0_9HYPH</name>
<dbReference type="Pfam" id="PF13667">
    <property type="entry name" value="ThiC-associated"/>
    <property type="match status" value="1"/>
</dbReference>
<proteinExistence type="predicted"/>
<evidence type="ECO:0000313" key="4">
    <source>
        <dbReference type="Proteomes" id="UP000035929"/>
    </source>
</evidence>